<dbReference type="FunFam" id="4.10.950.10:FF:000002">
    <property type="entry name" value="60S ribosomal protein L2"/>
    <property type="match status" value="1"/>
</dbReference>
<feature type="region of interest" description="Disordered" evidence="4">
    <location>
        <begin position="236"/>
        <end position="262"/>
    </location>
</feature>
<dbReference type="Proteomes" id="UP000243425">
    <property type="component" value="Nucleomorph 1"/>
</dbReference>
<dbReference type="PANTHER" id="PTHR13691:SF16">
    <property type="entry name" value="LARGE RIBOSOMAL SUBUNIT PROTEIN UL2"/>
    <property type="match status" value="1"/>
</dbReference>
<dbReference type="InterPro" id="IPR008991">
    <property type="entry name" value="Translation_prot_SH3-like_sf"/>
</dbReference>
<dbReference type="GO" id="GO:0002181">
    <property type="term" value="P:cytoplasmic translation"/>
    <property type="evidence" value="ECO:0007669"/>
    <property type="project" value="TreeGrafter"/>
</dbReference>
<geneLocation type="nucleomorph" evidence="6"/>
<dbReference type="PIRSF" id="PIRSF002158">
    <property type="entry name" value="Ribosomal_L2"/>
    <property type="match status" value="1"/>
</dbReference>
<accession>Q3LWH0</accession>
<evidence type="ECO:0000313" key="7">
    <source>
        <dbReference type="Proteomes" id="UP000243425"/>
    </source>
</evidence>
<keyword evidence="3" id="KW-0687">Ribonucleoprotein</keyword>
<dbReference type="SUPFAM" id="SSF50104">
    <property type="entry name" value="Translation proteins SH3-like domain"/>
    <property type="match status" value="1"/>
</dbReference>
<dbReference type="InterPro" id="IPR022669">
    <property type="entry name" value="Ribosomal_uL2_C"/>
</dbReference>
<dbReference type="Gene3D" id="2.30.30.30">
    <property type="match status" value="1"/>
</dbReference>
<feature type="domain" description="Large ribosomal subunit protein uL2 C-terminal" evidence="5">
    <location>
        <begin position="122"/>
        <end position="257"/>
    </location>
</feature>
<evidence type="ECO:0000256" key="4">
    <source>
        <dbReference type="SAM" id="MobiDB-lite"/>
    </source>
</evidence>
<protein>
    <submittedName>
        <fullName evidence="6">Ribosomal protein L8</fullName>
    </submittedName>
</protein>
<evidence type="ECO:0000256" key="2">
    <source>
        <dbReference type="ARBA" id="ARBA00022980"/>
    </source>
</evidence>
<dbReference type="InterPro" id="IPR002171">
    <property type="entry name" value="Ribosomal_uL2"/>
</dbReference>
<sequence length="281" mass="31534">MQFVFCIASTYLDKLYLTKQSLYMYCMGKIISAQRKGKIGFQKQGSSRRIGKISYKSMTNEEKYSVIKGIISKFHIDTVKKVPAIKIKFNVTKYFKNYYELYIAVEKLYLNKTIACGLQARPITGNVLPLFNIPNGVFVCNVEEKEGDGGKLARSAGAFVGVLSHSKYNNVTKLKLPSKKIKILSSFCRATIGVVAGGGKYEKPLLKAGKNYYKFKSLNKKYPIVKIFYLGKENHPHGGGNHQHIGHPSTVSRRSPPGQKVGLIAARRSGRKKSRKVYMTQ</sequence>
<dbReference type="GO" id="GO:0022625">
    <property type="term" value="C:cytosolic large ribosomal subunit"/>
    <property type="evidence" value="ECO:0007669"/>
    <property type="project" value="TreeGrafter"/>
</dbReference>
<evidence type="ECO:0000313" key="6">
    <source>
        <dbReference type="EMBL" id="ABA27196.1"/>
    </source>
</evidence>
<dbReference type="AlphaFoldDB" id="Q3LWH0"/>
<dbReference type="PANTHER" id="PTHR13691">
    <property type="entry name" value="RIBOSOMAL PROTEIN L2"/>
    <property type="match status" value="1"/>
</dbReference>
<keyword evidence="2 6" id="KW-0689">Ribosomal protein</keyword>
<comment type="similarity">
    <text evidence="1">Belongs to the universal ribosomal protein uL2 family.</text>
</comment>
<dbReference type="SMART" id="SM01382">
    <property type="entry name" value="Ribosomal_L2_C"/>
    <property type="match status" value="1"/>
</dbReference>
<dbReference type="InterPro" id="IPR014722">
    <property type="entry name" value="Rib_uL2_dom2"/>
</dbReference>
<dbReference type="GeneID" id="5788479"/>
<gene>
    <name evidence="6" type="primary">rpl8</name>
</gene>
<keyword evidence="6" id="KW-0542">Nucleomorph</keyword>
<evidence type="ECO:0000256" key="1">
    <source>
        <dbReference type="ARBA" id="ARBA00005636"/>
    </source>
</evidence>
<dbReference type="Pfam" id="PF03947">
    <property type="entry name" value="Ribosomal_L2_C"/>
    <property type="match status" value="1"/>
</dbReference>
<reference evidence="6 7" key="1">
    <citation type="journal article" date="2006" name="Proc. Natl. Acad. Sci. U.S.A.">
        <title>Complete nucleotide sequence of the chlorarachniophyte nucleomorph: nature's smallest nucleus.</title>
        <authorList>
            <person name="Gilson P.R."/>
            <person name="Su V."/>
            <person name="Slamovits C.H."/>
            <person name="Reith M.E."/>
            <person name="Keeling P.J."/>
            <person name="McFadden G.I."/>
        </authorList>
    </citation>
    <scope>NUCLEOTIDE SEQUENCE [LARGE SCALE GENOMIC DNA]</scope>
    <source>
        <strain evidence="7">CCMP621</strain>
    </source>
</reference>
<evidence type="ECO:0000256" key="3">
    <source>
        <dbReference type="ARBA" id="ARBA00023274"/>
    </source>
</evidence>
<dbReference type="Gene3D" id="4.10.950.10">
    <property type="entry name" value="Ribosomal protein L2, domain 3"/>
    <property type="match status" value="1"/>
</dbReference>
<evidence type="ECO:0000259" key="5">
    <source>
        <dbReference type="SMART" id="SM01382"/>
    </source>
</evidence>
<dbReference type="RefSeq" id="XP_001712808.1">
    <property type="nucleotide sequence ID" value="XM_001712756.1"/>
</dbReference>
<organism evidence="6 7">
    <name type="scientific">Bigelowiella natans</name>
    <name type="common">Pedinomonas minutissima</name>
    <name type="synonym">Chlorarachnion sp. (strain CCMP621)</name>
    <dbReference type="NCBI Taxonomy" id="227086"/>
    <lineage>
        <taxon>Eukaryota</taxon>
        <taxon>Sar</taxon>
        <taxon>Rhizaria</taxon>
        <taxon>Cercozoa</taxon>
        <taxon>Chlorarachniophyceae</taxon>
        <taxon>Bigelowiella</taxon>
    </lineage>
</organism>
<dbReference type="InterPro" id="IPR014726">
    <property type="entry name" value="Ribosomal_uL2_dom3"/>
</dbReference>
<dbReference type="Gene3D" id="2.40.50.140">
    <property type="entry name" value="Nucleic acid-binding proteins"/>
    <property type="match status" value="1"/>
</dbReference>
<dbReference type="InterPro" id="IPR012340">
    <property type="entry name" value="NA-bd_OB-fold"/>
</dbReference>
<dbReference type="GO" id="GO:0003735">
    <property type="term" value="F:structural constituent of ribosome"/>
    <property type="evidence" value="ECO:0007669"/>
    <property type="project" value="InterPro"/>
</dbReference>
<proteinExistence type="inferred from homology"/>
<name>Q3LWH0_BIGNA</name>
<dbReference type="GO" id="GO:0003723">
    <property type="term" value="F:RNA binding"/>
    <property type="evidence" value="ECO:0007669"/>
    <property type="project" value="TreeGrafter"/>
</dbReference>
<dbReference type="EMBL" id="DQ158856">
    <property type="protein sequence ID" value="ABA27196.1"/>
    <property type="molecule type" value="Genomic_DNA"/>
</dbReference>